<reference evidence="2 3" key="1">
    <citation type="submission" date="2019-03" db="EMBL/GenBank/DDBJ databases">
        <title>First draft genome of Liparis tanakae, snailfish: a comprehensive survey of snailfish specific genes.</title>
        <authorList>
            <person name="Kim W."/>
            <person name="Song I."/>
            <person name="Jeong J.-H."/>
            <person name="Kim D."/>
            <person name="Kim S."/>
            <person name="Ryu S."/>
            <person name="Song J.Y."/>
            <person name="Lee S.K."/>
        </authorList>
    </citation>
    <scope>NUCLEOTIDE SEQUENCE [LARGE SCALE GENOMIC DNA]</scope>
    <source>
        <tissue evidence="2">Muscle</tissue>
    </source>
</reference>
<keyword evidence="3" id="KW-1185">Reference proteome</keyword>
<comment type="caution">
    <text evidence="2">The sequence shown here is derived from an EMBL/GenBank/DDBJ whole genome shotgun (WGS) entry which is preliminary data.</text>
</comment>
<proteinExistence type="predicted"/>
<feature type="compositionally biased region" description="Basic and acidic residues" evidence="1">
    <location>
        <begin position="1"/>
        <end position="11"/>
    </location>
</feature>
<evidence type="ECO:0000313" key="2">
    <source>
        <dbReference type="EMBL" id="TNN26517.1"/>
    </source>
</evidence>
<dbReference type="Proteomes" id="UP000314294">
    <property type="component" value="Unassembled WGS sequence"/>
</dbReference>
<gene>
    <name evidence="2" type="ORF">EYF80_063347</name>
</gene>
<evidence type="ECO:0000256" key="1">
    <source>
        <dbReference type="SAM" id="MobiDB-lite"/>
    </source>
</evidence>
<feature type="region of interest" description="Disordered" evidence="1">
    <location>
        <begin position="1"/>
        <end position="41"/>
    </location>
</feature>
<accession>A0A4Z2EC93</accession>
<dbReference type="EMBL" id="SRLO01010065">
    <property type="protein sequence ID" value="TNN26517.1"/>
    <property type="molecule type" value="Genomic_DNA"/>
</dbReference>
<evidence type="ECO:0000313" key="3">
    <source>
        <dbReference type="Proteomes" id="UP000314294"/>
    </source>
</evidence>
<name>A0A4Z2EC93_9TELE</name>
<protein>
    <submittedName>
        <fullName evidence="2">Uncharacterized protein</fullName>
    </submittedName>
</protein>
<organism evidence="2 3">
    <name type="scientific">Liparis tanakae</name>
    <name type="common">Tanaka's snailfish</name>
    <dbReference type="NCBI Taxonomy" id="230148"/>
    <lineage>
        <taxon>Eukaryota</taxon>
        <taxon>Metazoa</taxon>
        <taxon>Chordata</taxon>
        <taxon>Craniata</taxon>
        <taxon>Vertebrata</taxon>
        <taxon>Euteleostomi</taxon>
        <taxon>Actinopterygii</taxon>
        <taxon>Neopterygii</taxon>
        <taxon>Teleostei</taxon>
        <taxon>Neoteleostei</taxon>
        <taxon>Acanthomorphata</taxon>
        <taxon>Eupercaria</taxon>
        <taxon>Perciformes</taxon>
        <taxon>Cottioidei</taxon>
        <taxon>Cottales</taxon>
        <taxon>Liparidae</taxon>
        <taxon>Liparis</taxon>
    </lineage>
</organism>
<dbReference type="AlphaFoldDB" id="A0A4Z2EC93"/>
<sequence length="63" mass="6771">MSSNRASEREAVLPSGAATERRSERPCCLQGQQQSVGARGRAAFRLRGRNRASVREAVLPSGS</sequence>